<dbReference type="EMBL" id="JAVAMP010000006">
    <property type="protein sequence ID" value="MDP5275087.1"/>
    <property type="molecule type" value="Genomic_DNA"/>
</dbReference>
<keyword evidence="1" id="KW-0732">Signal</keyword>
<evidence type="ECO:0000256" key="1">
    <source>
        <dbReference type="SAM" id="SignalP"/>
    </source>
</evidence>
<proteinExistence type="predicted"/>
<name>A0ABT9J0Z2_9BACL</name>
<comment type="caution">
    <text evidence="2">The sequence shown here is derived from an EMBL/GenBank/DDBJ whole genome shotgun (WGS) entry which is preliminary data.</text>
</comment>
<feature type="signal peptide" evidence="1">
    <location>
        <begin position="1"/>
        <end position="23"/>
    </location>
</feature>
<evidence type="ECO:0000313" key="3">
    <source>
        <dbReference type="Proteomes" id="UP001231941"/>
    </source>
</evidence>
<organism evidence="2 3">
    <name type="scientific">Chengkuizengella axinellae</name>
    <dbReference type="NCBI Taxonomy" id="3064388"/>
    <lineage>
        <taxon>Bacteria</taxon>
        <taxon>Bacillati</taxon>
        <taxon>Bacillota</taxon>
        <taxon>Bacilli</taxon>
        <taxon>Bacillales</taxon>
        <taxon>Paenibacillaceae</taxon>
        <taxon>Chengkuizengella</taxon>
    </lineage>
</organism>
<reference evidence="2 3" key="1">
    <citation type="submission" date="2023-08" db="EMBL/GenBank/DDBJ databases">
        <authorList>
            <person name="Park J.-S."/>
        </authorList>
    </citation>
    <scope>NUCLEOTIDE SEQUENCE [LARGE SCALE GENOMIC DNA]</scope>
    <source>
        <strain evidence="2 3">2205SS18-9</strain>
    </source>
</reference>
<dbReference type="RefSeq" id="WP_305992400.1">
    <property type="nucleotide sequence ID" value="NZ_JAVAMP010000006.1"/>
</dbReference>
<dbReference type="Proteomes" id="UP001231941">
    <property type="component" value="Unassembled WGS sequence"/>
</dbReference>
<feature type="chain" id="PRO_5046391541" evidence="1">
    <location>
        <begin position="24"/>
        <end position="101"/>
    </location>
</feature>
<gene>
    <name evidence="2" type="ORF">Q5Y73_13290</name>
</gene>
<keyword evidence="3" id="KW-1185">Reference proteome</keyword>
<protein>
    <submittedName>
        <fullName evidence="2">Uncharacterized protein</fullName>
    </submittedName>
</protein>
<sequence length="101" mass="10920">MKKRFTSLAVLILCFTLAIPVNANESDLEVDLANIEFLENLIAPEIEVDPEGLAIIEFLENLVAPTIKVNDDIANLPIDFNNLVAPNEDGDSDQGQLGGKG</sequence>
<accession>A0ABT9J0Z2</accession>
<evidence type="ECO:0000313" key="2">
    <source>
        <dbReference type="EMBL" id="MDP5275087.1"/>
    </source>
</evidence>